<dbReference type="Proteomes" id="UP000192927">
    <property type="component" value="Unassembled WGS sequence"/>
</dbReference>
<dbReference type="GO" id="GO:0016491">
    <property type="term" value="F:oxidoreductase activity"/>
    <property type="evidence" value="ECO:0007669"/>
    <property type="project" value="InterPro"/>
</dbReference>
<dbReference type="SMART" id="SM00886">
    <property type="entry name" value="Dabb"/>
    <property type="match status" value="1"/>
</dbReference>
<keyword evidence="4" id="KW-1185">Reference proteome</keyword>
<dbReference type="Gene3D" id="3.30.70.100">
    <property type="match status" value="1"/>
</dbReference>
<dbReference type="PANTHER" id="PTHR42923">
    <property type="entry name" value="PROTOPORPHYRINOGEN OXIDASE"/>
    <property type="match status" value="1"/>
</dbReference>
<dbReference type="SUPFAM" id="SSF54909">
    <property type="entry name" value="Dimeric alpha+beta barrel"/>
    <property type="match status" value="1"/>
</dbReference>
<dbReference type="Gene3D" id="3.90.660.20">
    <property type="entry name" value="Protoporphyrinogen oxidase, mitochondrial, domain 2"/>
    <property type="match status" value="1"/>
</dbReference>
<feature type="region of interest" description="Disordered" evidence="1">
    <location>
        <begin position="142"/>
        <end position="164"/>
    </location>
</feature>
<dbReference type="SUPFAM" id="SSF51905">
    <property type="entry name" value="FAD/NAD(P)-binding domain"/>
    <property type="match status" value="1"/>
</dbReference>
<dbReference type="Pfam" id="PF01593">
    <property type="entry name" value="Amino_oxidase"/>
    <property type="match status" value="1"/>
</dbReference>
<dbReference type="InterPro" id="IPR011008">
    <property type="entry name" value="Dimeric_a/b-barrel"/>
</dbReference>
<name>A0A1W5CRD3_9LECA</name>
<organism evidence="3 4">
    <name type="scientific">Lasallia pustulata</name>
    <dbReference type="NCBI Taxonomy" id="136370"/>
    <lineage>
        <taxon>Eukaryota</taxon>
        <taxon>Fungi</taxon>
        <taxon>Dikarya</taxon>
        <taxon>Ascomycota</taxon>
        <taxon>Pezizomycotina</taxon>
        <taxon>Lecanoromycetes</taxon>
        <taxon>OSLEUM clade</taxon>
        <taxon>Umbilicariomycetidae</taxon>
        <taxon>Umbilicariales</taxon>
        <taxon>Umbilicariaceae</taxon>
        <taxon>Lasallia</taxon>
    </lineage>
</organism>
<dbReference type="PROSITE" id="PS51502">
    <property type="entry name" value="S_R_A_B_BARREL"/>
    <property type="match status" value="1"/>
</dbReference>
<accession>A0A1W5CRD3</accession>
<evidence type="ECO:0000256" key="1">
    <source>
        <dbReference type="SAM" id="MobiDB-lite"/>
    </source>
</evidence>
<evidence type="ECO:0000313" key="4">
    <source>
        <dbReference type="Proteomes" id="UP000192927"/>
    </source>
</evidence>
<sequence length="565" mass="63232">MPGKKRVAVVGSGCSGIAAVWALKSTEHEVHLYEAGERLGGHTNTVEFEHRGLKTKVDTGFIVLNTATYPNFIAFLKEVGVPTVPTEMTFGVSRDQGYFEWAGTSLSAVFAQRANVLRPRMWRMIFDIIRFNQYALDLLSEKEESEEDPSGSNGTGAEFNINDKPRHQESIGDYLDREGYSEGFRDDYLIPMTAAVWSTSPEKCTLEFPAVTLVRFMWNHHLLTAAGARPPWLTIKGGSEQYINAVMAGFPSQRLHLNTSIKLLRILDNDQIALQSSGGQECVFDHVILATHGDQAMDIIRDIATNAEKDILSGFKTSTNTAILHSDLSLMPTRQVAWSAWNYITRTSSSSDAVSTICLTYWMNLLQHIPMSKFGPVLVTLNPITPPDPNLTQGTYSYAHPLYNSTAIRSQRLLPRIQNNRGISYAGAWTKYGFHEDGFSSGLKVAVEHLGAELPFEFVDSTFSRGRTPKLGWRDYVVCSRMLNLRTQCIHPTSQEPYIRTSSGGRDNSPEGQQGGFSHGFVVEFENEDDRKYYLEKDPAHLSFVKSLDDIMQRARIVDYEPGVF</sequence>
<protein>
    <submittedName>
        <fullName evidence="3">Stress responsive alpha-beta barrel</fullName>
    </submittedName>
</protein>
<dbReference type="Gene3D" id="1.10.3110.10">
    <property type="entry name" value="protoporphyrinogen ix oxidase, domain 3"/>
    <property type="match status" value="1"/>
</dbReference>
<dbReference type="Pfam" id="PF07876">
    <property type="entry name" value="Dabb"/>
    <property type="match status" value="1"/>
</dbReference>
<evidence type="ECO:0000313" key="3">
    <source>
        <dbReference type="EMBL" id="SLM33408.1"/>
    </source>
</evidence>
<dbReference type="InterPro" id="IPR002937">
    <property type="entry name" value="Amino_oxidase"/>
</dbReference>
<dbReference type="InterPro" id="IPR013097">
    <property type="entry name" value="Dabb"/>
</dbReference>
<proteinExistence type="predicted"/>
<dbReference type="InterPro" id="IPR050464">
    <property type="entry name" value="Zeta_carotene_desat/Oxidored"/>
</dbReference>
<feature type="compositionally biased region" description="Polar residues" evidence="1">
    <location>
        <begin position="494"/>
        <end position="512"/>
    </location>
</feature>
<dbReference type="EMBL" id="FWEW01000034">
    <property type="protein sequence ID" value="SLM33408.1"/>
    <property type="molecule type" value="Genomic_DNA"/>
</dbReference>
<feature type="domain" description="Stress-response A/B barrel" evidence="2">
    <location>
        <begin position="458"/>
        <end position="560"/>
    </location>
</feature>
<evidence type="ECO:0000259" key="2">
    <source>
        <dbReference type="PROSITE" id="PS51502"/>
    </source>
</evidence>
<dbReference type="Gene3D" id="3.50.50.60">
    <property type="entry name" value="FAD/NAD(P)-binding domain"/>
    <property type="match status" value="2"/>
</dbReference>
<reference evidence="4" key="1">
    <citation type="submission" date="2017-03" db="EMBL/GenBank/DDBJ databases">
        <authorList>
            <person name="Sharma R."/>
            <person name="Thines M."/>
        </authorList>
    </citation>
    <scope>NUCLEOTIDE SEQUENCE [LARGE SCALE GENOMIC DNA]</scope>
</reference>
<dbReference type="AlphaFoldDB" id="A0A1W5CRD3"/>
<dbReference type="InterPro" id="IPR036188">
    <property type="entry name" value="FAD/NAD-bd_sf"/>
</dbReference>
<feature type="region of interest" description="Disordered" evidence="1">
    <location>
        <begin position="494"/>
        <end position="513"/>
    </location>
</feature>
<dbReference type="PANTHER" id="PTHR42923:SF17">
    <property type="entry name" value="AMINE OXIDASE DOMAIN-CONTAINING PROTEIN"/>
    <property type="match status" value="1"/>
</dbReference>